<dbReference type="EMBL" id="JAOPKC010000001">
    <property type="protein sequence ID" value="MCU4716951.1"/>
    <property type="molecule type" value="Genomic_DNA"/>
</dbReference>
<dbReference type="SMART" id="SM00567">
    <property type="entry name" value="EZ_HEAT"/>
    <property type="match status" value="4"/>
</dbReference>
<reference evidence="3" key="1">
    <citation type="submission" date="2023-02" db="EMBL/GenBank/DDBJ databases">
        <title>Enrichment on poylsaccharides allowed isolation of novel metabolic and taxonomic groups of Haloarchaea.</title>
        <authorList>
            <person name="Sorokin D.Y."/>
            <person name="Elcheninov A.G."/>
            <person name="Khizhniak T.V."/>
            <person name="Kolganova T.V."/>
            <person name="Kublanov I.V."/>
        </authorList>
    </citation>
    <scope>NUCLEOTIDE SEQUENCE</scope>
    <source>
        <strain evidence="2 4">HArc-curdl5-1</strain>
        <strain evidence="3">HArc-curdl7</strain>
    </source>
</reference>
<evidence type="ECO:0000313" key="5">
    <source>
        <dbReference type="Proteomes" id="UP001209746"/>
    </source>
</evidence>
<protein>
    <submittedName>
        <fullName evidence="3">HEAT repeat domain-containing protein</fullName>
    </submittedName>
</protein>
<dbReference type="Proteomes" id="UP001208186">
    <property type="component" value="Unassembled WGS sequence"/>
</dbReference>
<organism evidence="3 5">
    <name type="scientific">Halapricum hydrolyticum</name>
    <dbReference type="NCBI Taxonomy" id="2979991"/>
    <lineage>
        <taxon>Archaea</taxon>
        <taxon>Methanobacteriati</taxon>
        <taxon>Methanobacteriota</taxon>
        <taxon>Stenosarchaea group</taxon>
        <taxon>Halobacteria</taxon>
        <taxon>Halobacteriales</taxon>
        <taxon>Haloarculaceae</taxon>
        <taxon>Halapricum</taxon>
    </lineage>
</organism>
<dbReference type="Proteomes" id="UP001209746">
    <property type="component" value="Unassembled WGS sequence"/>
</dbReference>
<sequence length="300" mass="32473">MTDPDDFQPDATSESGFDSDDLADPELGASESEHPEADGPPDPQLDPAKSPGFDAEIESLADIEVGRDDVTIGTATPAELTVADTTPVADDGHAELLETLETGPAPKRRRAALALAEREPIDAVVDALATRVHEDPDPDVRQFAVEALGDLGADVASTVAREALDDPNPWVRAEAVVVLDGRDRRAHADAIEARLEDEHHAVRRNALLSLSKHSGADLLETLLAFEDDDSERVREWVAELLGDFDDERARAALDRLRDDDSDIVAEAATHALDSDSDRRELFTRSTVPTDQPRHDVPPDL</sequence>
<name>A0AAE3LGC4_9EURY</name>
<dbReference type="InterPro" id="IPR016024">
    <property type="entry name" value="ARM-type_fold"/>
</dbReference>
<dbReference type="RefSeq" id="WP_315907712.1">
    <property type="nucleotide sequence ID" value="NZ_JAOPKC010000001.1"/>
</dbReference>
<dbReference type="Pfam" id="PF13646">
    <property type="entry name" value="HEAT_2"/>
    <property type="match status" value="2"/>
</dbReference>
<dbReference type="PANTHER" id="PTHR12697:SF5">
    <property type="entry name" value="DEOXYHYPUSINE HYDROXYLASE"/>
    <property type="match status" value="1"/>
</dbReference>
<dbReference type="InterPro" id="IPR011989">
    <property type="entry name" value="ARM-like"/>
</dbReference>
<keyword evidence="4" id="KW-1185">Reference proteome</keyword>
<dbReference type="PANTHER" id="PTHR12697">
    <property type="entry name" value="PBS LYASE HEAT-LIKE PROTEIN"/>
    <property type="match status" value="1"/>
</dbReference>
<gene>
    <name evidence="3" type="ORF">OB914_00425</name>
    <name evidence="2" type="ORF">OB916_02595</name>
</gene>
<comment type="caution">
    <text evidence="3">The sequence shown here is derived from an EMBL/GenBank/DDBJ whole genome shotgun (WGS) entry which is preliminary data.</text>
</comment>
<dbReference type="InterPro" id="IPR004155">
    <property type="entry name" value="PBS_lyase_HEAT"/>
</dbReference>
<proteinExistence type="predicted"/>
<dbReference type="SUPFAM" id="SSF48371">
    <property type="entry name" value="ARM repeat"/>
    <property type="match status" value="1"/>
</dbReference>
<evidence type="ECO:0000313" key="4">
    <source>
        <dbReference type="Proteomes" id="UP001208186"/>
    </source>
</evidence>
<evidence type="ECO:0000313" key="3">
    <source>
        <dbReference type="EMBL" id="MCU4725444.1"/>
    </source>
</evidence>
<dbReference type="AlphaFoldDB" id="A0AAE3LGC4"/>
<feature type="region of interest" description="Disordered" evidence="1">
    <location>
        <begin position="1"/>
        <end position="91"/>
    </location>
</feature>
<dbReference type="Gene3D" id="1.25.10.10">
    <property type="entry name" value="Leucine-rich Repeat Variant"/>
    <property type="match status" value="1"/>
</dbReference>
<feature type="region of interest" description="Disordered" evidence="1">
    <location>
        <begin position="275"/>
        <end position="300"/>
    </location>
</feature>
<feature type="compositionally biased region" description="Basic and acidic residues" evidence="1">
    <location>
        <begin position="291"/>
        <end position="300"/>
    </location>
</feature>
<accession>A0AAE3LGC4</accession>
<evidence type="ECO:0000256" key="1">
    <source>
        <dbReference type="SAM" id="MobiDB-lite"/>
    </source>
</evidence>
<dbReference type="EMBL" id="JAOPKD010000001">
    <property type="protein sequence ID" value="MCU4725444.1"/>
    <property type="molecule type" value="Genomic_DNA"/>
</dbReference>
<evidence type="ECO:0000313" key="2">
    <source>
        <dbReference type="EMBL" id="MCU4716951.1"/>
    </source>
</evidence>
<dbReference type="GO" id="GO:0016491">
    <property type="term" value="F:oxidoreductase activity"/>
    <property type="evidence" value="ECO:0007669"/>
    <property type="project" value="TreeGrafter"/>
</dbReference>